<dbReference type="SUPFAM" id="SSF51735">
    <property type="entry name" value="NAD(P)-binding Rossmann-fold domains"/>
    <property type="match status" value="1"/>
</dbReference>
<dbReference type="EMBL" id="FOND01000019">
    <property type="protein sequence ID" value="SFF61438.1"/>
    <property type="molecule type" value="Genomic_DNA"/>
</dbReference>
<evidence type="ECO:0000313" key="4">
    <source>
        <dbReference type="Proteomes" id="UP000198589"/>
    </source>
</evidence>
<evidence type="ECO:0000259" key="2">
    <source>
        <dbReference type="Pfam" id="PF01370"/>
    </source>
</evidence>
<dbReference type="Gene3D" id="3.90.25.10">
    <property type="entry name" value="UDP-galactose 4-epimerase, domain 1"/>
    <property type="match status" value="1"/>
</dbReference>
<comment type="similarity">
    <text evidence="1">Belongs to the NAD(P)-dependent epimerase/dehydratase family.</text>
</comment>
<name>A0A1I2K520_9ACTN</name>
<evidence type="ECO:0000256" key="1">
    <source>
        <dbReference type="ARBA" id="ARBA00007637"/>
    </source>
</evidence>
<dbReference type="InterPro" id="IPR036291">
    <property type="entry name" value="NAD(P)-bd_dom_sf"/>
</dbReference>
<accession>A0A1I2K520</accession>
<dbReference type="InterPro" id="IPR001509">
    <property type="entry name" value="Epimerase_deHydtase"/>
</dbReference>
<dbReference type="Pfam" id="PF01370">
    <property type="entry name" value="Epimerase"/>
    <property type="match status" value="1"/>
</dbReference>
<proteinExistence type="inferred from homology"/>
<feature type="domain" description="NAD-dependent epimerase/dehydratase" evidence="2">
    <location>
        <begin position="5"/>
        <end position="239"/>
    </location>
</feature>
<reference evidence="4" key="1">
    <citation type="submission" date="2016-10" db="EMBL/GenBank/DDBJ databases">
        <authorList>
            <person name="Varghese N."/>
            <person name="Submissions S."/>
        </authorList>
    </citation>
    <scope>NUCLEOTIDE SEQUENCE [LARGE SCALE GENOMIC DNA]</scope>
    <source>
        <strain evidence="4">DSM 46838</strain>
    </source>
</reference>
<gene>
    <name evidence="3" type="ORF">SAMN05216574_11947</name>
</gene>
<dbReference type="Gene3D" id="3.40.50.720">
    <property type="entry name" value="NAD(P)-binding Rossmann-like Domain"/>
    <property type="match status" value="1"/>
</dbReference>
<sequence>MTRLLITGGAGFIGSNLAVAALASDAVGAVRVLDDFSTGSLRNLDGVDVEIVEGSLLHPDVLDRALRNIDAVVHLAAIPSVPRSIANPVASHAANATGTLLLLEACRAHGVSYVTAASSSSVYGANPALPKHEREWVRPLSPYAVSKLATEQYLLAYQSSFGLDTLPFRFFNVYGPGQAAGHAYAAVIPAFVDAVLAGRPLTVNGTGTQSRDFTYVGTVCDILLDAVVRRVVSPEPVNLAFGSRTTLLELVGLVEEVTGRPATLKHGPVRAGDVPHSQADNAALRALFPGVVPTELRVGLERTVSWFCAGVAR</sequence>
<protein>
    <submittedName>
        <fullName evidence="3">UDP-glucose 4-epimerase</fullName>
    </submittedName>
</protein>
<dbReference type="RefSeq" id="WP_217640809.1">
    <property type="nucleotide sequence ID" value="NZ_FOND01000019.1"/>
</dbReference>
<keyword evidence="4" id="KW-1185">Reference proteome</keyword>
<dbReference type="STRING" id="1798228.SAMN05216574_11947"/>
<dbReference type="Proteomes" id="UP000198589">
    <property type="component" value="Unassembled WGS sequence"/>
</dbReference>
<organism evidence="3 4">
    <name type="scientific">Blastococcus tunisiensis</name>
    <dbReference type="NCBI Taxonomy" id="1798228"/>
    <lineage>
        <taxon>Bacteria</taxon>
        <taxon>Bacillati</taxon>
        <taxon>Actinomycetota</taxon>
        <taxon>Actinomycetes</taxon>
        <taxon>Geodermatophilales</taxon>
        <taxon>Geodermatophilaceae</taxon>
        <taxon>Blastococcus</taxon>
    </lineage>
</organism>
<dbReference type="PANTHER" id="PTHR43000">
    <property type="entry name" value="DTDP-D-GLUCOSE 4,6-DEHYDRATASE-RELATED"/>
    <property type="match status" value="1"/>
</dbReference>
<dbReference type="AlphaFoldDB" id="A0A1I2K520"/>
<evidence type="ECO:0000313" key="3">
    <source>
        <dbReference type="EMBL" id="SFF61438.1"/>
    </source>
</evidence>